<keyword evidence="1" id="KW-1133">Transmembrane helix</keyword>
<name>A0ABS4RIM7_9BACI</name>
<dbReference type="Proteomes" id="UP001519293">
    <property type="component" value="Unassembled WGS sequence"/>
</dbReference>
<evidence type="ECO:0000256" key="1">
    <source>
        <dbReference type="SAM" id="Phobius"/>
    </source>
</evidence>
<gene>
    <name evidence="2" type="ORF">J2Z40_003330</name>
</gene>
<comment type="caution">
    <text evidence="2">The sequence shown here is derived from an EMBL/GenBank/DDBJ whole genome shotgun (WGS) entry which is preliminary data.</text>
</comment>
<feature type="transmembrane region" description="Helical" evidence="1">
    <location>
        <begin position="125"/>
        <end position="146"/>
    </location>
</feature>
<evidence type="ECO:0000313" key="2">
    <source>
        <dbReference type="EMBL" id="MBP2242750.1"/>
    </source>
</evidence>
<proteinExistence type="predicted"/>
<keyword evidence="1" id="KW-0472">Membrane</keyword>
<accession>A0ABS4RIM7</accession>
<keyword evidence="3" id="KW-1185">Reference proteome</keyword>
<feature type="transmembrane region" description="Helical" evidence="1">
    <location>
        <begin position="64"/>
        <end position="82"/>
    </location>
</feature>
<keyword evidence="1" id="KW-0812">Transmembrane</keyword>
<evidence type="ECO:0000313" key="3">
    <source>
        <dbReference type="Proteomes" id="UP001519293"/>
    </source>
</evidence>
<feature type="transmembrane region" description="Helical" evidence="1">
    <location>
        <begin position="94"/>
        <end position="113"/>
    </location>
</feature>
<dbReference type="RefSeq" id="WP_066400150.1">
    <property type="nucleotide sequence ID" value="NZ_JAGIKZ010000026.1"/>
</dbReference>
<reference evidence="2 3" key="1">
    <citation type="submission" date="2021-03" db="EMBL/GenBank/DDBJ databases">
        <title>Genomic Encyclopedia of Type Strains, Phase IV (KMG-IV): sequencing the most valuable type-strain genomes for metagenomic binning, comparative biology and taxonomic classification.</title>
        <authorList>
            <person name="Goeker M."/>
        </authorList>
    </citation>
    <scope>NUCLEOTIDE SEQUENCE [LARGE SCALE GENOMIC DNA]</scope>
    <source>
        <strain evidence="2 3">DSM 26675</strain>
    </source>
</reference>
<dbReference type="EMBL" id="JAGIKZ010000026">
    <property type="protein sequence ID" value="MBP2242750.1"/>
    <property type="molecule type" value="Genomic_DNA"/>
</dbReference>
<organism evidence="2 3">
    <name type="scientific">Cytobacillus eiseniae</name>
    <dbReference type="NCBI Taxonomy" id="762947"/>
    <lineage>
        <taxon>Bacteria</taxon>
        <taxon>Bacillati</taxon>
        <taxon>Bacillota</taxon>
        <taxon>Bacilli</taxon>
        <taxon>Bacillales</taxon>
        <taxon>Bacillaceae</taxon>
        <taxon>Cytobacillus</taxon>
    </lineage>
</organism>
<protein>
    <submittedName>
        <fullName evidence="2">Uncharacterized protein</fullName>
    </submittedName>
</protein>
<sequence length="152" mass="18309">MIGLILAVLLANFIAFTANKKITLNQMVHIWLFTISFQVIFDVFIDLKYHGYWYISQGIDWEAFPAYVVLIPPVNILFLNWFPFKQKLRKKIFYFIKWEVVLLIYECIAQLPSPYGYFHYGWWKLWHSALINPILLLILLGFYKWIRIIEVK</sequence>